<dbReference type="Proteomes" id="UP000586722">
    <property type="component" value="Unassembled WGS sequence"/>
</dbReference>
<keyword evidence="2" id="KW-0812">Transmembrane</keyword>
<dbReference type="RefSeq" id="WP_161707389.1">
    <property type="nucleotide sequence ID" value="NZ_JAABLQ010000001.1"/>
</dbReference>
<proteinExistence type="predicted"/>
<evidence type="ECO:0000256" key="2">
    <source>
        <dbReference type="SAM" id="Phobius"/>
    </source>
</evidence>
<organism evidence="3 4">
    <name type="scientific">Pannonibacter tanglangensis</name>
    <dbReference type="NCBI Taxonomy" id="2750084"/>
    <lineage>
        <taxon>Bacteria</taxon>
        <taxon>Pseudomonadati</taxon>
        <taxon>Pseudomonadota</taxon>
        <taxon>Alphaproteobacteria</taxon>
        <taxon>Hyphomicrobiales</taxon>
        <taxon>Stappiaceae</taxon>
        <taxon>Pannonibacter</taxon>
    </lineage>
</organism>
<feature type="compositionally biased region" description="Low complexity" evidence="1">
    <location>
        <begin position="50"/>
        <end position="69"/>
    </location>
</feature>
<dbReference type="AlphaFoldDB" id="A0A7X5EZC4"/>
<name>A0A7X5EZC4_9HYPH</name>
<accession>A0A7X5EZC4</accession>
<feature type="compositionally biased region" description="Basic and acidic residues" evidence="1">
    <location>
        <begin position="34"/>
        <end position="49"/>
    </location>
</feature>
<evidence type="ECO:0000313" key="3">
    <source>
        <dbReference type="EMBL" id="NBN76699.1"/>
    </source>
</evidence>
<feature type="compositionally biased region" description="Basic and acidic residues" evidence="1">
    <location>
        <begin position="75"/>
        <end position="92"/>
    </location>
</feature>
<feature type="region of interest" description="Disordered" evidence="1">
    <location>
        <begin position="34"/>
        <end position="92"/>
    </location>
</feature>
<sequence>MLETYFGLIEATFVFGLAVAFYIWQRNDLKKEKAKDLAKAEAAARHRAAEAAAAGSAGPDPAAGAPSSAGPDPTGSRHDQPGRNQDTRDRQG</sequence>
<keyword evidence="2" id="KW-0472">Membrane</keyword>
<evidence type="ECO:0000256" key="1">
    <source>
        <dbReference type="SAM" id="MobiDB-lite"/>
    </source>
</evidence>
<feature type="transmembrane region" description="Helical" evidence="2">
    <location>
        <begin position="6"/>
        <end position="24"/>
    </location>
</feature>
<gene>
    <name evidence="3" type="ORF">GWI72_00290</name>
</gene>
<reference evidence="4" key="1">
    <citation type="submission" date="2020-01" db="EMBL/GenBank/DDBJ databases">
        <authorList>
            <person name="Fang Y."/>
            <person name="Sun R."/>
            <person name="Nie L."/>
            <person name="He J."/>
            <person name="Hao L."/>
            <person name="Wang L."/>
            <person name="Su S."/>
            <person name="Lv E."/>
            <person name="Zhang Z."/>
            <person name="Xie R."/>
            <person name="Liu H."/>
        </authorList>
    </citation>
    <scope>NUCLEOTIDE SEQUENCE [LARGE SCALE GENOMIC DNA]</scope>
    <source>
        <strain evidence="4">XCT-53</strain>
    </source>
</reference>
<protein>
    <submittedName>
        <fullName evidence="3">Uncharacterized protein</fullName>
    </submittedName>
</protein>
<evidence type="ECO:0000313" key="4">
    <source>
        <dbReference type="Proteomes" id="UP000586722"/>
    </source>
</evidence>
<keyword evidence="2" id="KW-1133">Transmembrane helix</keyword>
<comment type="caution">
    <text evidence="3">The sequence shown here is derived from an EMBL/GenBank/DDBJ whole genome shotgun (WGS) entry which is preliminary data.</text>
</comment>
<keyword evidence="4" id="KW-1185">Reference proteome</keyword>
<dbReference type="EMBL" id="JAABLQ010000001">
    <property type="protein sequence ID" value="NBN76699.1"/>
    <property type="molecule type" value="Genomic_DNA"/>
</dbReference>